<dbReference type="Proteomes" id="UP000799757">
    <property type="component" value="Unassembled WGS sequence"/>
</dbReference>
<accession>A0A6A6WNX5</accession>
<dbReference type="EMBL" id="MU002878">
    <property type="protein sequence ID" value="KAF2785547.1"/>
    <property type="molecule type" value="Genomic_DNA"/>
</dbReference>
<keyword evidence="2" id="KW-1185">Reference proteome</keyword>
<reference evidence="1" key="1">
    <citation type="journal article" date="2020" name="Stud. Mycol.">
        <title>101 Dothideomycetes genomes: a test case for predicting lifestyles and emergence of pathogens.</title>
        <authorList>
            <person name="Haridas S."/>
            <person name="Albert R."/>
            <person name="Binder M."/>
            <person name="Bloem J."/>
            <person name="Labutti K."/>
            <person name="Salamov A."/>
            <person name="Andreopoulos B."/>
            <person name="Baker S."/>
            <person name="Barry K."/>
            <person name="Bills G."/>
            <person name="Bluhm B."/>
            <person name="Cannon C."/>
            <person name="Castanera R."/>
            <person name="Culley D."/>
            <person name="Daum C."/>
            <person name="Ezra D."/>
            <person name="Gonzalez J."/>
            <person name="Henrissat B."/>
            <person name="Kuo A."/>
            <person name="Liang C."/>
            <person name="Lipzen A."/>
            <person name="Lutzoni F."/>
            <person name="Magnuson J."/>
            <person name="Mondo S."/>
            <person name="Nolan M."/>
            <person name="Ohm R."/>
            <person name="Pangilinan J."/>
            <person name="Park H.-J."/>
            <person name="Ramirez L."/>
            <person name="Alfaro M."/>
            <person name="Sun H."/>
            <person name="Tritt A."/>
            <person name="Yoshinaga Y."/>
            <person name="Zwiers L.-H."/>
            <person name="Turgeon B."/>
            <person name="Goodwin S."/>
            <person name="Spatafora J."/>
            <person name="Crous P."/>
            <person name="Grigoriev I."/>
        </authorList>
    </citation>
    <scope>NUCLEOTIDE SEQUENCE</scope>
    <source>
        <strain evidence="1">CBS 109.77</strain>
    </source>
</reference>
<feature type="non-terminal residue" evidence="1">
    <location>
        <position position="56"/>
    </location>
</feature>
<evidence type="ECO:0000313" key="2">
    <source>
        <dbReference type="Proteomes" id="UP000799757"/>
    </source>
</evidence>
<feature type="non-terminal residue" evidence="1">
    <location>
        <position position="1"/>
    </location>
</feature>
<gene>
    <name evidence="1" type="ORF">K505DRAFT_226513</name>
</gene>
<proteinExistence type="predicted"/>
<evidence type="ECO:0000313" key="1">
    <source>
        <dbReference type="EMBL" id="KAF2785547.1"/>
    </source>
</evidence>
<dbReference type="AlphaFoldDB" id="A0A6A6WNX5"/>
<name>A0A6A6WNX5_9PLEO</name>
<sequence>IEWDEAPLVHQYYQGLKEFVKDELARRERITDLDELVVAATNIDERFREKAVEKKQ</sequence>
<organism evidence="1 2">
    <name type="scientific">Melanomma pulvis-pyrius CBS 109.77</name>
    <dbReference type="NCBI Taxonomy" id="1314802"/>
    <lineage>
        <taxon>Eukaryota</taxon>
        <taxon>Fungi</taxon>
        <taxon>Dikarya</taxon>
        <taxon>Ascomycota</taxon>
        <taxon>Pezizomycotina</taxon>
        <taxon>Dothideomycetes</taxon>
        <taxon>Pleosporomycetidae</taxon>
        <taxon>Pleosporales</taxon>
        <taxon>Melanommataceae</taxon>
        <taxon>Melanomma</taxon>
    </lineage>
</organism>
<dbReference type="OrthoDB" id="3884315at2759"/>
<protein>
    <submittedName>
        <fullName evidence="1">Uncharacterized protein</fullName>
    </submittedName>
</protein>